<proteinExistence type="predicted"/>
<keyword evidence="1" id="KW-0436">Ligase</keyword>
<dbReference type="GO" id="GO:0016874">
    <property type="term" value="F:ligase activity"/>
    <property type="evidence" value="ECO:0007669"/>
    <property type="project" value="UniProtKB-KW"/>
</dbReference>
<dbReference type="InterPro" id="IPR024185">
    <property type="entry name" value="FTHF_cligase-like_sf"/>
</dbReference>
<gene>
    <name evidence="1" type="ORF">CP967_24870</name>
</gene>
<dbReference type="InterPro" id="IPR037171">
    <property type="entry name" value="NagB/RpiA_transferase-like"/>
</dbReference>
<organism evidence="1 2">
    <name type="scientific">Streptomyces nitrosporeus</name>
    <dbReference type="NCBI Taxonomy" id="28894"/>
    <lineage>
        <taxon>Bacteria</taxon>
        <taxon>Bacillati</taxon>
        <taxon>Actinomycetota</taxon>
        <taxon>Actinomycetes</taxon>
        <taxon>Kitasatosporales</taxon>
        <taxon>Streptomycetaceae</taxon>
        <taxon>Streptomyces</taxon>
    </lineage>
</organism>
<dbReference type="Proteomes" id="UP000326178">
    <property type="component" value="Chromosome"/>
</dbReference>
<evidence type="ECO:0000313" key="1">
    <source>
        <dbReference type="EMBL" id="QEU74787.1"/>
    </source>
</evidence>
<accession>A0A5J6FG67</accession>
<dbReference type="EMBL" id="CP023702">
    <property type="protein sequence ID" value="QEU74787.1"/>
    <property type="molecule type" value="Genomic_DNA"/>
</dbReference>
<dbReference type="PANTHER" id="PTHR13017:SF0">
    <property type="entry name" value="METHENYLTETRAHYDROFOLATE SYNTHASE DOMAIN-CONTAINING PROTEIN"/>
    <property type="match status" value="1"/>
</dbReference>
<reference evidence="1 2" key="1">
    <citation type="submission" date="2017-09" db="EMBL/GenBank/DDBJ databases">
        <authorList>
            <person name="Lee N."/>
            <person name="Cho B.-K."/>
        </authorList>
    </citation>
    <scope>NUCLEOTIDE SEQUENCE [LARGE SCALE GENOMIC DNA]</scope>
    <source>
        <strain evidence="1 2">ATCC 12769</strain>
    </source>
</reference>
<dbReference type="KEGG" id="snk:CP967_24870"/>
<dbReference type="SUPFAM" id="SSF100950">
    <property type="entry name" value="NagB/RpiA/CoA transferase-like"/>
    <property type="match status" value="1"/>
</dbReference>
<dbReference type="OrthoDB" id="3242798at2"/>
<dbReference type="InterPro" id="IPR002698">
    <property type="entry name" value="FTHF_cligase"/>
</dbReference>
<dbReference type="AlphaFoldDB" id="A0A5J6FG67"/>
<dbReference type="PANTHER" id="PTHR13017">
    <property type="entry name" value="5-FORMYLTETRAHYDROFOLATE CYCLO-LIGASE-RELATED"/>
    <property type="match status" value="1"/>
</dbReference>
<evidence type="ECO:0000313" key="2">
    <source>
        <dbReference type="Proteomes" id="UP000326178"/>
    </source>
</evidence>
<keyword evidence="2" id="KW-1185">Reference proteome</keyword>
<dbReference type="Gene3D" id="3.40.50.10420">
    <property type="entry name" value="NagB/RpiA/CoA transferase-like"/>
    <property type="match status" value="1"/>
</dbReference>
<name>A0A5J6FG67_9ACTN</name>
<sequence>MAASSLDQAKQAVRTQVWDSLTAADAVHDASVHGRIPDFKGAGEAAARLAALPSWQYASVVKAVPDKAQLPVRARALEEGKTVYMAVPKLATPKPFYLLEPAALTVPPAEAADSRTAASIAPAVEVDALRPLDLIILGSVAVNRDGARVGKGAGYSDIEFALLAEAGLVTPKTLVVTTVHALQVTETTVPTSGHDVGVDLIVTPAETIVCPKSQRPSGIHWPDLTPEKIAAIPALAARCSARLMPGKGST</sequence>
<protein>
    <submittedName>
        <fullName evidence="1">5-formyltetrahydrofolate cyclo-ligase</fullName>
    </submittedName>
</protein>
<dbReference type="GO" id="GO:0005737">
    <property type="term" value="C:cytoplasm"/>
    <property type="evidence" value="ECO:0007669"/>
    <property type="project" value="TreeGrafter"/>
</dbReference>
<dbReference type="Pfam" id="PF01812">
    <property type="entry name" value="5-FTHF_cyc-lig"/>
    <property type="match status" value="1"/>
</dbReference>
<dbReference type="RefSeq" id="WP_150490088.1">
    <property type="nucleotide sequence ID" value="NZ_BMUV01000002.1"/>
</dbReference>